<dbReference type="SUPFAM" id="SSF49265">
    <property type="entry name" value="Fibronectin type III"/>
    <property type="match status" value="1"/>
</dbReference>
<dbReference type="InterPro" id="IPR003961">
    <property type="entry name" value="FN3_dom"/>
</dbReference>
<dbReference type="Gene3D" id="2.60.40.10">
    <property type="entry name" value="Immunoglobulins"/>
    <property type="match status" value="2"/>
</dbReference>
<dbReference type="PROSITE" id="PS50021">
    <property type="entry name" value="CH"/>
    <property type="match status" value="2"/>
</dbReference>
<feature type="repeat" description="ANK" evidence="4">
    <location>
        <begin position="746"/>
        <end position="778"/>
    </location>
</feature>
<feature type="region of interest" description="Disordered" evidence="5">
    <location>
        <begin position="128"/>
        <end position="305"/>
    </location>
</feature>
<proteinExistence type="predicted"/>
<feature type="compositionally biased region" description="Basic residues" evidence="5">
    <location>
        <begin position="343"/>
        <end position="352"/>
    </location>
</feature>
<keyword evidence="1" id="KW-0677">Repeat</keyword>
<feature type="repeat" description="ANK" evidence="4">
    <location>
        <begin position="779"/>
        <end position="813"/>
    </location>
</feature>
<organism evidence="8 9">
    <name type="scientific">Anaeramoeba flamelloides</name>
    <dbReference type="NCBI Taxonomy" id="1746091"/>
    <lineage>
        <taxon>Eukaryota</taxon>
        <taxon>Metamonada</taxon>
        <taxon>Anaeramoebidae</taxon>
        <taxon>Anaeramoeba</taxon>
    </lineage>
</organism>
<gene>
    <name evidence="8" type="ORF">M0813_29736</name>
</gene>
<evidence type="ECO:0000256" key="1">
    <source>
        <dbReference type="ARBA" id="ARBA00022737"/>
    </source>
</evidence>
<dbReference type="PANTHER" id="PTHR24126:SF14">
    <property type="entry name" value="ANK_REP_REGION DOMAIN-CONTAINING PROTEIN"/>
    <property type="match status" value="1"/>
</dbReference>
<evidence type="ECO:0000256" key="2">
    <source>
        <dbReference type="ARBA" id="ARBA00023043"/>
    </source>
</evidence>
<feature type="compositionally biased region" description="Basic and acidic residues" evidence="5">
    <location>
        <begin position="186"/>
        <end position="207"/>
    </location>
</feature>
<dbReference type="InterPro" id="IPR036872">
    <property type="entry name" value="CH_dom_sf"/>
</dbReference>
<dbReference type="CDD" id="cd00063">
    <property type="entry name" value="FN3"/>
    <property type="match status" value="2"/>
</dbReference>
<name>A0ABQ8XN41_9EUKA</name>
<dbReference type="InterPro" id="IPR013783">
    <property type="entry name" value="Ig-like_fold"/>
</dbReference>
<dbReference type="Proteomes" id="UP001150062">
    <property type="component" value="Unassembled WGS sequence"/>
</dbReference>
<feature type="repeat" description="ANK" evidence="4">
    <location>
        <begin position="814"/>
        <end position="846"/>
    </location>
</feature>
<dbReference type="Pfam" id="PF00307">
    <property type="entry name" value="CH"/>
    <property type="match status" value="2"/>
</dbReference>
<dbReference type="Pfam" id="PF00041">
    <property type="entry name" value="fn3"/>
    <property type="match status" value="2"/>
</dbReference>
<evidence type="ECO:0000256" key="3">
    <source>
        <dbReference type="ARBA" id="ARBA00023203"/>
    </source>
</evidence>
<keyword evidence="9" id="KW-1185">Reference proteome</keyword>
<dbReference type="SUPFAM" id="SSF48403">
    <property type="entry name" value="Ankyrin repeat"/>
    <property type="match status" value="1"/>
</dbReference>
<dbReference type="InterPro" id="IPR002110">
    <property type="entry name" value="Ankyrin_rpt"/>
</dbReference>
<dbReference type="Gene3D" id="1.10.418.10">
    <property type="entry name" value="Calponin-like domain"/>
    <property type="match status" value="2"/>
</dbReference>
<feature type="domain" description="Fibronectin type-III" evidence="7">
    <location>
        <begin position="580"/>
        <end position="677"/>
    </location>
</feature>
<evidence type="ECO:0000313" key="9">
    <source>
        <dbReference type="Proteomes" id="UP001150062"/>
    </source>
</evidence>
<keyword evidence="2 4" id="KW-0040">ANK repeat</keyword>
<keyword evidence="3" id="KW-0009">Actin-binding</keyword>
<dbReference type="InterPro" id="IPR001589">
    <property type="entry name" value="Actinin_actin-bd_CS"/>
</dbReference>
<feature type="region of interest" description="Disordered" evidence="5">
    <location>
        <begin position="335"/>
        <end position="354"/>
    </location>
</feature>
<feature type="domain" description="Calponin-homology (CH)" evidence="6">
    <location>
        <begin position="354"/>
        <end position="459"/>
    </location>
</feature>
<feature type="compositionally biased region" description="Acidic residues" evidence="5">
    <location>
        <begin position="131"/>
        <end position="167"/>
    </location>
</feature>
<protein>
    <submittedName>
        <fullName evidence="8">Calponin homology domain-containing protein</fullName>
    </submittedName>
</protein>
<evidence type="ECO:0000259" key="6">
    <source>
        <dbReference type="PROSITE" id="PS50021"/>
    </source>
</evidence>
<feature type="domain" description="Calponin-homology (CH)" evidence="6">
    <location>
        <begin position="16"/>
        <end position="124"/>
    </location>
</feature>
<dbReference type="PROSITE" id="PS50088">
    <property type="entry name" value="ANK_REPEAT"/>
    <property type="match status" value="3"/>
</dbReference>
<dbReference type="PANTHER" id="PTHR24126">
    <property type="entry name" value="ANKYRIN REPEAT, PH AND SEC7 DOMAIN CONTAINING PROTEIN SECG-RELATED"/>
    <property type="match status" value="1"/>
</dbReference>
<dbReference type="InterPro" id="IPR001715">
    <property type="entry name" value="CH_dom"/>
</dbReference>
<dbReference type="SMART" id="SM00060">
    <property type="entry name" value="FN3"/>
    <property type="match status" value="2"/>
</dbReference>
<dbReference type="PROSITE" id="PS50297">
    <property type="entry name" value="ANK_REP_REGION"/>
    <property type="match status" value="3"/>
</dbReference>
<dbReference type="SUPFAM" id="SSF47576">
    <property type="entry name" value="Calponin-homology domain, CH-domain"/>
    <property type="match status" value="1"/>
</dbReference>
<evidence type="ECO:0000256" key="5">
    <source>
        <dbReference type="SAM" id="MobiDB-lite"/>
    </source>
</evidence>
<dbReference type="InterPro" id="IPR036116">
    <property type="entry name" value="FN3_sf"/>
</dbReference>
<reference evidence="8" key="1">
    <citation type="submission" date="2022-08" db="EMBL/GenBank/DDBJ databases">
        <title>Novel sulfate-reducing endosymbionts in the free-living metamonad Anaeramoeba.</title>
        <authorList>
            <person name="Jerlstrom-Hultqvist J."/>
            <person name="Cepicka I."/>
            <person name="Gallot-Lavallee L."/>
            <person name="Salas-Leiva D."/>
            <person name="Curtis B.A."/>
            <person name="Zahonova K."/>
            <person name="Pipaliya S."/>
            <person name="Dacks J."/>
            <person name="Roger A.J."/>
        </authorList>
    </citation>
    <scope>NUCLEOTIDE SEQUENCE</scope>
    <source>
        <strain evidence="8">Schooner1</strain>
    </source>
</reference>
<dbReference type="PROSITE" id="PS00019">
    <property type="entry name" value="ACTININ_1"/>
    <property type="match status" value="1"/>
</dbReference>
<feature type="compositionally biased region" description="Basic and acidic residues" evidence="5">
    <location>
        <begin position="281"/>
        <end position="293"/>
    </location>
</feature>
<sequence length="874" mass="100942">MSNWKRRTKQVSEREKTQETTFKNWVNLHLRKRNKILEDFATDFCNGELLMDLLQELSEQECKIKLKKSKLKFMCINNLAVAFDFLKKVQPSNRPLTNIGPEDIYSQNKKLILALVWHLIVEYQVSVTGGDELDEEEEEEEEEEESDSDDEASDDDSEDSESGDNDNENEKEKEKETETELGTENTGKEQETVKTELEEIENEKETETEIENENQDEIKKAKETKPETEKEQETDKIEKENEDEKKKGETETETEKETKENQEKEKEIETVIVQEPNQNEKNTKSNLDTETKVENVSNEQGQPEEKKKVIKRNLTQRKVPVKSIFKKMSMTNIKRVQTGSQKVQRKPTKATKSKNPQHVLLEWCKNRIFEQSYLNLEKKNFVDTFSDPNVYFELLHKQLPQRLPNTLEGDQLTKVKYVFEKAEQTLDIPQLVDPQLVADKNADARSLMTYASFYRNFYIKTRKNNKIVPNRVNKFRVSKNDKKGVLLKWMPPKVKSKTEKPIEIDYYQIELEPSPKDLTHNGEYDERTDSIKTSKLSLDVSNFQEGVEYKVWIKAHNNKGYGPYTKPKTVLIGGVDLPRRVTNLKILDRQETTCQITWKPPSKKASSIDFYQVLIYNIKQNNMPSDEPTTEYECPENEVTIDEINANEGYYMKVRAHNAGGYSKNFSQIAISKFGEKVDKPIEAKVEKVTTKDNNGINVERVSEEDNNGKKAVIGTKKDVSENKIEIIKENAIPKEEKIKKLQDPMGRTELIYAILKGDHDLVQYLLKNGASPNQQDKKGMSPLHAWVLSSHIIPNILKLLLKYGANLEIEDNSGRTPLYLAVYAGKNMRCRLLYKSGASLNIDSINLLHVCLLKGKSLLDNIKSQAEEKIETN</sequence>
<dbReference type="SMART" id="SM00033">
    <property type="entry name" value="CH"/>
    <property type="match status" value="2"/>
</dbReference>
<dbReference type="SMART" id="SM00248">
    <property type="entry name" value="ANK"/>
    <property type="match status" value="3"/>
</dbReference>
<dbReference type="Pfam" id="PF12796">
    <property type="entry name" value="Ank_2"/>
    <property type="match status" value="1"/>
</dbReference>
<dbReference type="EMBL" id="JAOAOG010000276">
    <property type="protein sequence ID" value="KAJ6233432.1"/>
    <property type="molecule type" value="Genomic_DNA"/>
</dbReference>
<evidence type="ECO:0000256" key="4">
    <source>
        <dbReference type="PROSITE-ProRule" id="PRU00023"/>
    </source>
</evidence>
<evidence type="ECO:0000259" key="7">
    <source>
        <dbReference type="PROSITE" id="PS50853"/>
    </source>
</evidence>
<dbReference type="Gene3D" id="1.25.40.20">
    <property type="entry name" value="Ankyrin repeat-containing domain"/>
    <property type="match status" value="1"/>
</dbReference>
<feature type="domain" description="Fibronectin type-III" evidence="7">
    <location>
        <begin position="468"/>
        <end position="575"/>
    </location>
</feature>
<dbReference type="PROSITE" id="PS50853">
    <property type="entry name" value="FN3"/>
    <property type="match status" value="2"/>
</dbReference>
<accession>A0ABQ8XN41</accession>
<feature type="compositionally biased region" description="Basic and acidic residues" evidence="5">
    <location>
        <begin position="216"/>
        <end position="269"/>
    </location>
</feature>
<evidence type="ECO:0000313" key="8">
    <source>
        <dbReference type="EMBL" id="KAJ6233432.1"/>
    </source>
</evidence>
<comment type="caution">
    <text evidence="8">The sequence shown here is derived from an EMBL/GenBank/DDBJ whole genome shotgun (WGS) entry which is preliminary data.</text>
</comment>
<feature type="compositionally biased region" description="Basic and acidic residues" evidence="5">
    <location>
        <begin position="168"/>
        <end position="178"/>
    </location>
</feature>
<dbReference type="InterPro" id="IPR036770">
    <property type="entry name" value="Ankyrin_rpt-contain_sf"/>
</dbReference>